<keyword evidence="8" id="KW-1185">Reference proteome</keyword>
<evidence type="ECO:0000313" key="8">
    <source>
        <dbReference type="Proteomes" id="UP000784294"/>
    </source>
</evidence>
<dbReference type="GO" id="GO:0005737">
    <property type="term" value="C:cytoplasm"/>
    <property type="evidence" value="ECO:0007669"/>
    <property type="project" value="TreeGrafter"/>
</dbReference>
<proteinExistence type="predicted"/>
<evidence type="ECO:0000256" key="5">
    <source>
        <dbReference type="ARBA" id="ARBA00023242"/>
    </source>
</evidence>
<evidence type="ECO:0000256" key="4">
    <source>
        <dbReference type="ARBA" id="ARBA00022786"/>
    </source>
</evidence>
<name>A0A3S5FDI8_9PLAT</name>
<dbReference type="InterPro" id="IPR045132">
    <property type="entry name" value="UBE4"/>
</dbReference>
<protein>
    <recommendedName>
        <fullName evidence="6">Ubiquitin conjugation factor E4 core domain-containing protein</fullName>
    </recommendedName>
</protein>
<dbReference type="GO" id="GO:0036503">
    <property type="term" value="P:ERAD pathway"/>
    <property type="evidence" value="ECO:0007669"/>
    <property type="project" value="InterPro"/>
</dbReference>
<dbReference type="PANTHER" id="PTHR13931:SF2">
    <property type="entry name" value="UBIQUITIN CONJUGATION FACTOR E4 B"/>
    <property type="match status" value="1"/>
</dbReference>
<evidence type="ECO:0000256" key="3">
    <source>
        <dbReference type="ARBA" id="ARBA00022679"/>
    </source>
</evidence>
<dbReference type="GO" id="GO:0034450">
    <property type="term" value="F:ubiquitin-ubiquitin ligase activity"/>
    <property type="evidence" value="ECO:0007669"/>
    <property type="project" value="InterPro"/>
</dbReference>
<dbReference type="GO" id="GO:0005634">
    <property type="term" value="C:nucleus"/>
    <property type="evidence" value="ECO:0007669"/>
    <property type="project" value="UniProtKB-SubCell"/>
</dbReference>
<organism evidence="7 8">
    <name type="scientific">Protopolystoma xenopodis</name>
    <dbReference type="NCBI Taxonomy" id="117903"/>
    <lineage>
        <taxon>Eukaryota</taxon>
        <taxon>Metazoa</taxon>
        <taxon>Spiralia</taxon>
        <taxon>Lophotrochozoa</taxon>
        <taxon>Platyhelminthes</taxon>
        <taxon>Monogenea</taxon>
        <taxon>Polyopisthocotylea</taxon>
        <taxon>Polystomatidea</taxon>
        <taxon>Polystomatidae</taxon>
        <taxon>Protopolystoma</taxon>
    </lineage>
</organism>
<dbReference type="AlphaFoldDB" id="A0A3S5FDI8"/>
<comment type="subcellular location">
    <subcellularLocation>
        <location evidence="1">Nucleus</location>
    </subcellularLocation>
</comment>
<evidence type="ECO:0000313" key="7">
    <source>
        <dbReference type="EMBL" id="VEL19106.1"/>
    </source>
</evidence>
<keyword evidence="4" id="KW-0833">Ubl conjugation pathway</keyword>
<dbReference type="UniPathway" id="UPA00143"/>
<dbReference type="Pfam" id="PF10408">
    <property type="entry name" value="Ufd2P_core"/>
    <property type="match status" value="1"/>
</dbReference>
<comment type="caution">
    <text evidence="7">The sequence shown here is derived from an EMBL/GenBank/DDBJ whole genome shotgun (WGS) entry which is preliminary data.</text>
</comment>
<comment type="pathway">
    <text evidence="2">Protein modification; protein ubiquitination.</text>
</comment>
<reference evidence="7" key="1">
    <citation type="submission" date="2018-11" db="EMBL/GenBank/DDBJ databases">
        <authorList>
            <consortium name="Pathogen Informatics"/>
        </authorList>
    </citation>
    <scope>NUCLEOTIDE SEQUENCE</scope>
</reference>
<dbReference type="InterPro" id="IPR019474">
    <property type="entry name" value="Ub_conjug_fac_E4_core"/>
</dbReference>
<keyword evidence="3" id="KW-0808">Transferase</keyword>
<keyword evidence="5" id="KW-0539">Nucleus</keyword>
<evidence type="ECO:0000256" key="1">
    <source>
        <dbReference type="ARBA" id="ARBA00004123"/>
    </source>
</evidence>
<dbReference type="GO" id="GO:0006511">
    <property type="term" value="P:ubiquitin-dependent protein catabolic process"/>
    <property type="evidence" value="ECO:0007669"/>
    <property type="project" value="InterPro"/>
</dbReference>
<dbReference type="GO" id="GO:0000151">
    <property type="term" value="C:ubiquitin ligase complex"/>
    <property type="evidence" value="ECO:0007669"/>
    <property type="project" value="InterPro"/>
</dbReference>
<dbReference type="Proteomes" id="UP000784294">
    <property type="component" value="Unassembled WGS sequence"/>
</dbReference>
<gene>
    <name evidence="7" type="ORF">PXEA_LOCUS12546</name>
</gene>
<dbReference type="OrthoDB" id="20295at2759"/>
<accession>A0A3S5FDI8</accession>
<evidence type="ECO:0000259" key="6">
    <source>
        <dbReference type="Pfam" id="PF10408"/>
    </source>
</evidence>
<dbReference type="GO" id="GO:0000209">
    <property type="term" value="P:protein polyubiquitination"/>
    <property type="evidence" value="ECO:0007669"/>
    <property type="project" value="TreeGrafter"/>
</dbReference>
<dbReference type="PANTHER" id="PTHR13931">
    <property type="entry name" value="UBIQUITINATION FACTOR E4"/>
    <property type="match status" value="1"/>
</dbReference>
<evidence type="ECO:0000256" key="2">
    <source>
        <dbReference type="ARBA" id="ARBA00004906"/>
    </source>
</evidence>
<dbReference type="EMBL" id="CAAALY010040116">
    <property type="protein sequence ID" value="VEL19106.1"/>
    <property type="molecule type" value="Genomic_DNA"/>
</dbReference>
<feature type="domain" description="Ubiquitin conjugation factor E4 core" evidence="6">
    <location>
        <begin position="25"/>
        <end position="98"/>
    </location>
</feature>
<sequence length="103" mass="11727">MLYIFLLLDIDLNILIEYGGIINIANSCGNSLHNTVKSHPLASTHMVSALIQFYIDVESTGASSEFYDKFTIRYNIACLFISLWRDGFLKSHFVREAEYVSLL</sequence>